<dbReference type="InterPro" id="IPR003594">
    <property type="entry name" value="HATPase_dom"/>
</dbReference>
<dbReference type="SUPFAM" id="SSF158472">
    <property type="entry name" value="HAMP domain-like"/>
    <property type="match status" value="1"/>
</dbReference>
<sequence length="464" mass="51264">MLKLSDHWRSATARLIFIYGAFFVVWSSLLIGLVYWETSRYLSHVVDEILEQRAHYLLSLDRERLPQALEATGALDLRGVMSLGLFASDGTPLEGNLQKVPADLPADGRIRELPQGLLRDGREPQRARGLAMRLRSGELLVIARDTSVIDQVGVILRHALFWGLTLTVIPGAIGGLLLSRRPLRRVREIEAAIAPIARGDLGRRLPVSKRGDEVDLLAGIVNRMLGEIERLIGEVKGVCDSIAHDLRTPLTRLRTQLHRLQQKGDECADRGLLLERCVADVDSLLDRFRALLRISELEDLRRRAGFGDVDLGQTLRQVHELYAPLAEDHGIAFRVETPARACVRADPNLLFEAFSNLVANAIKFTPSGGKVCVRASVEARGARVDILDSGPGIPSGERDIVLQRFYRSERDRELPAQGYGLGLSIVSAIVRLHGFCLQIGDNDGGGARISICCWGQSLPSQPQF</sequence>
<dbReference type="CDD" id="cd06225">
    <property type="entry name" value="HAMP"/>
    <property type="match status" value="1"/>
</dbReference>
<keyword evidence="9" id="KW-0902">Two-component regulatory system</keyword>
<dbReference type="InterPro" id="IPR050428">
    <property type="entry name" value="TCS_sensor_his_kinase"/>
</dbReference>
<evidence type="ECO:0000256" key="7">
    <source>
        <dbReference type="ARBA" id="ARBA00022777"/>
    </source>
</evidence>
<dbReference type="InterPro" id="IPR003661">
    <property type="entry name" value="HisK_dim/P_dom"/>
</dbReference>
<evidence type="ECO:0000256" key="10">
    <source>
        <dbReference type="ARBA" id="ARBA00023136"/>
    </source>
</evidence>
<feature type="transmembrane region" description="Helical" evidence="11">
    <location>
        <begin position="12"/>
        <end position="36"/>
    </location>
</feature>
<evidence type="ECO:0000313" key="14">
    <source>
        <dbReference type="EMBL" id="MFC4821836.1"/>
    </source>
</evidence>
<dbReference type="Pfam" id="PF00672">
    <property type="entry name" value="HAMP"/>
    <property type="match status" value="1"/>
</dbReference>
<dbReference type="InterPro" id="IPR003660">
    <property type="entry name" value="HAMP_dom"/>
</dbReference>
<protein>
    <recommendedName>
        <fullName evidence="3">histidine kinase</fullName>
        <ecNumber evidence="3">2.7.13.3</ecNumber>
    </recommendedName>
</protein>
<dbReference type="Gene3D" id="3.30.565.10">
    <property type="entry name" value="Histidine kinase-like ATPase, C-terminal domain"/>
    <property type="match status" value="1"/>
</dbReference>
<evidence type="ECO:0000259" key="12">
    <source>
        <dbReference type="PROSITE" id="PS50109"/>
    </source>
</evidence>
<evidence type="ECO:0000259" key="13">
    <source>
        <dbReference type="PROSITE" id="PS50885"/>
    </source>
</evidence>
<evidence type="ECO:0000256" key="5">
    <source>
        <dbReference type="ARBA" id="ARBA00022679"/>
    </source>
</evidence>
<keyword evidence="4" id="KW-0597">Phosphoprotein</keyword>
<evidence type="ECO:0000256" key="2">
    <source>
        <dbReference type="ARBA" id="ARBA00004370"/>
    </source>
</evidence>
<dbReference type="RefSeq" id="WP_380022104.1">
    <property type="nucleotide sequence ID" value="NZ_JBHSHD010000010.1"/>
</dbReference>
<dbReference type="SUPFAM" id="SSF47384">
    <property type="entry name" value="Homodimeric domain of signal transducing histidine kinase"/>
    <property type="match status" value="1"/>
</dbReference>
<dbReference type="GO" id="GO:0016301">
    <property type="term" value="F:kinase activity"/>
    <property type="evidence" value="ECO:0007669"/>
    <property type="project" value="UniProtKB-KW"/>
</dbReference>
<dbReference type="SMART" id="SM00304">
    <property type="entry name" value="HAMP"/>
    <property type="match status" value="1"/>
</dbReference>
<dbReference type="Gene3D" id="1.10.8.500">
    <property type="entry name" value="HAMP domain in histidine kinase"/>
    <property type="match status" value="1"/>
</dbReference>
<keyword evidence="5" id="KW-0808">Transferase</keyword>
<feature type="transmembrane region" description="Helical" evidence="11">
    <location>
        <begin position="159"/>
        <end position="178"/>
    </location>
</feature>
<dbReference type="SUPFAM" id="SSF55874">
    <property type="entry name" value="ATPase domain of HSP90 chaperone/DNA topoisomerase II/histidine kinase"/>
    <property type="match status" value="1"/>
</dbReference>
<comment type="catalytic activity">
    <reaction evidence="1">
        <text>ATP + protein L-histidine = ADP + protein N-phospho-L-histidine.</text>
        <dbReference type="EC" id="2.7.13.3"/>
    </reaction>
</comment>
<accession>A0ABV9QYH3</accession>
<dbReference type="Gene3D" id="1.10.287.130">
    <property type="match status" value="1"/>
</dbReference>
<dbReference type="PROSITE" id="PS50109">
    <property type="entry name" value="HIS_KIN"/>
    <property type="match status" value="1"/>
</dbReference>
<dbReference type="InterPro" id="IPR005467">
    <property type="entry name" value="His_kinase_dom"/>
</dbReference>
<reference evidence="15" key="1">
    <citation type="journal article" date="2019" name="Int. J. Syst. Evol. Microbiol.">
        <title>The Global Catalogue of Microorganisms (GCM) 10K type strain sequencing project: providing services to taxonomists for standard genome sequencing and annotation.</title>
        <authorList>
            <consortium name="The Broad Institute Genomics Platform"/>
            <consortium name="The Broad Institute Genome Sequencing Center for Infectious Disease"/>
            <person name="Wu L."/>
            <person name="Ma J."/>
        </authorList>
    </citation>
    <scope>NUCLEOTIDE SEQUENCE [LARGE SCALE GENOMIC DNA]</scope>
    <source>
        <strain evidence="15">CCUG 30340</strain>
    </source>
</reference>
<evidence type="ECO:0000256" key="11">
    <source>
        <dbReference type="SAM" id="Phobius"/>
    </source>
</evidence>
<dbReference type="CDD" id="cd00075">
    <property type="entry name" value="HATPase"/>
    <property type="match status" value="1"/>
</dbReference>
<name>A0ABV9QYH3_9GAMM</name>
<keyword evidence="15" id="KW-1185">Reference proteome</keyword>
<evidence type="ECO:0000256" key="3">
    <source>
        <dbReference type="ARBA" id="ARBA00012438"/>
    </source>
</evidence>
<keyword evidence="10 11" id="KW-0472">Membrane</keyword>
<dbReference type="PANTHER" id="PTHR45436:SF8">
    <property type="entry name" value="HISTIDINE KINASE"/>
    <property type="match status" value="1"/>
</dbReference>
<dbReference type="InterPro" id="IPR036890">
    <property type="entry name" value="HATPase_C_sf"/>
</dbReference>
<keyword evidence="8 11" id="KW-1133">Transmembrane helix</keyword>
<dbReference type="EMBL" id="JBHSHD010000010">
    <property type="protein sequence ID" value="MFC4821836.1"/>
    <property type="molecule type" value="Genomic_DNA"/>
</dbReference>
<evidence type="ECO:0000256" key="8">
    <source>
        <dbReference type="ARBA" id="ARBA00022989"/>
    </source>
</evidence>
<dbReference type="PROSITE" id="PS50885">
    <property type="entry name" value="HAMP"/>
    <property type="match status" value="1"/>
</dbReference>
<dbReference type="PRINTS" id="PR00344">
    <property type="entry name" value="BCTRLSENSOR"/>
</dbReference>
<dbReference type="InterPro" id="IPR036097">
    <property type="entry name" value="HisK_dim/P_sf"/>
</dbReference>
<evidence type="ECO:0000256" key="6">
    <source>
        <dbReference type="ARBA" id="ARBA00022692"/>
    </source>
</evidence>
<organism evidence="14 15">
    <name type="scientific">Dokdonella ginsengisoli</name>
    <dbReference type="NCBI Taxonomy" id="363846"/>
    <lineage>
        <taxon>Bacteria</taxon>
        <taxon>Pseudomonadati</taxon>
        <taxon>Pseudomonadota</taxon>
        <taxon>Gammaproteobacteria</taxon>
        <taxon>Lysobacterales</taxon>
        <taxon>Rhodanobacteraceae</taxon>
        <taxon>Dokdonella</taxon>
    </lineage>
</organism>
<dbReference type="Proteomes" id="UP001595886">
    <property type="component" value="Unassembled WGS sequence"/>
</dbReference>
<evidence type="ECO:0000256" key="9">
    <source>
        <dbReference type="ARBA" id="ARBA00023012"/>
    </source>
</evidence>
<feature type="domain" description="HAMP" evidence="13">
    <location>
        <begin position="180"/>
        <end position="233"/>
    </location>
</feature>
<comment type="subcellular location">
    <subcellularLocation>
        <location evidence="2">Membrane</location>
    </subcellularLocation>
</comment>
<evidence type="ECO:0000256" key="4">
    <source>
        <dbReference type="ARBA" id="ARBA00022553"/>
    </source>
</evidence>
<proteinExistence type="predicted"/>
<dbReference type="SMART" id="SM00387">
    <property type="entry name" value="HATPase_c"/>
    <property type="match status" value="1"/>
</dbReference>
<feature type="domain" description="Histidine kinase" evidence="12">
    <location>
        <begin position="241"/>
        <end position="451"/>
    </location>
</feature>
<evidence type="ECO:0000313" key="15">
    <source>
        <dbReference type="Proteomes" id="UP001595886"/>
    </source>
</evidence>
<dbReference type="InterPro" id="IPR004358">
    <property type="entry name" value="Sig_transdc_His_kin-like_C"/>
</dbReference>
<dbReference type="EC" id="2.7.13.3" evidence="3"/>
<dbReference type="CDD" id="cd00082">
    <property type="entry name" value="HisKA"/>
    <property type="match status" value="1"/>
</dbReference>
<dbReference type="Pfam" id="PF02518">
    <property type="entry name" value="HATPase_c"/>
    <property type="match status" value="1"/>
</dbReference>
<evidence type="ECO:0000256" key="1">
    <source>
        <dbReference type="ARBA" id="ARBA00000085"/>
    </source>
</evidence>
<comment type="caution">
    <text evidence="14">The sequence shown here is derived from an EMBL/GenBank/DDBJ whole genome shotgun (WGS) entry which is preliminary data.</text>
</comment>
<gene>
    <name evidence="14" type="ORF">ACFO6Q_16025</name>
</gene>
<dbReference type="PANTHER" id="PTHR45436">
    <property type="entry name" value="SENSOR HISTIDINE KINASE YKOH"/>
    <property type="match status" value="1"/>
</dbReference>
<dbReference type="SMART" id="SM00388">
    <property type="entry name" value="HisKA"/>
    <property type="match status" value="1"/>
</dbReference>
<keyword evidence="7 14" id="KW-0418">Kinase</keyword>
<keyword evidence="6 11" id="KW-0812">Transmembrane</keyword>